<proteinExistence type="predicted"/>
<keyword evidence="3" id="KW-1185">Reference proteome</keyword>
<dbReference type="EMBL" id="CP080598">
    <property type="protein sequence ID" value="QYX30523.1"/>
    <property type="molecule type" value="Genomic_DNA"/>
</dbReference>
<reference evidence="2 3" key="1">
    <citation type="journal article" date="2022" name="J. Am. Chem. Soc.">
        <title>Biosynthesis of Guanitoxin Enables Global Environmental Detection in Freshwater Cyanobacteria.</title>
        <authorList>
            <person name="Lima S.T."/>
            <person name="Fallon T.R."/>
            <person name="Cordoza J.L."/>
            <person name="Chekan J.R."/>
            <person name="Delbaje E."/>
            <person name="Hopiavuori A.R."/>
            <person name="Alvarenga D.O."/>
            <person name="Wood S.M."/>
            <person name="Luhavaya H."/>
            <person name="Baumgartner J.T."/>
            <person name="Dorr F.A."/>
            <person name="Etchegaray A."/>
            <person name="Pinto E."/>
            <person name="McKinnie S.M.K."/>
            <person name="Fiore M.F."/>
            <person name="Moore B.S."/>
        </authorList>
    </citation>
    <scope>NUCLEOTIDE SEQUENCE [LARGE SCALE GENOMIC DNA]</scope>
    <source>
        <strain evidence="2 3">ITEP-024</strain>
    </source>
</reference>
<dbReference type="InterPro" id="IPR024983">
    <property type="entry name" value="CHAT_dom"/>
</dbReference>
<evidence type="ECO:0000313" key="2">
    <source>
        <dbReference type="EMBL" id="QYX30523.1"/>
    </source>
</evidence>
<organism evidence="2 3">
    <name type="scientific">Sphaerospermopsis torques-reginae ITEP-024</name>
    <dbReference type="NCBI Taxonomy" id="984208"/>
    <lineage>
        <taxon>Bacteria</taxon>
        <taxon>Bacillati</taxon>
        <taxon>Cyanobacteriota</taxon>
        <taxon>Cyanophyceae</taxon>
        <taxon>Nostocales</taxon>
        <taxon>Aphanizomenonaceae</taxon>
        <taxon>Sphaerospermopsis</taxon>
        <taxon>Sphaerospermopsis torques-reginae</taxon>
    </lineage>
</organism>
<gene>
    <name evidence="2" type="ORF">K2F26_16695</name>
</gene>
<name>A0ABX8WVS0_9CYAN</name>
<dbReference type="RefSeq" id="WP_220608704.1">
    <property type="nucleotide sequence ID" value="NZ_CP080598.1"/>
</dbReference>
<feature type="domain" description="CHAT" evidence="1">
    <location>
        <begin position="134"/>
        <end position="454"/>
    </location>
</feature>
<evidence type="ECO:0000259" key="1">
    <source>
        <dbReference type="Pfam" id="PF12770"/>
    </source>
</evidence>
<sequence>MKTRQLRAAINVPTEIAELERQKEHILDQLSNEDEVVAKLRQVQPPQLQDFHPLLPEKTTLLSFYTTKNDTHILILHSGETQPHCFTCQGQGYEILQQWIRKTWTDLYIEDKKKNKWTAQMPHTLAEVAQRLEIERLITEHLQGTEELLIVPHLYLHQIPFAALPIAEGYLGDKFLIRYAPSLQVLGFCYNPKRLSAEDGYNYATAENATADLPFSGFEGAKIAEIFAVPQEQRLIREQATRTAYRQLLQQASHIVSSHHAQSRFDNPLESGLKLSDGNISVSQLFSPGWRFPQLQEVFLSCCETGLFLPETITDEPVAVSTGFLCAGASGVIASQWAVYDCSAALLSILYHQQRQQGLNRPRALQAAQRQMRQMTAAEFKKYYQKQLERHIKGEKELVSHEIYSKEQQGLNTEQETELLRKYGDAAQTIKHYANHKGLPFQHPVHWAAMGCYGLG</sequence>
<protein>
    <submittedName>
        <fullName evidence="2">CHAT domain-containing protein</fullName>
    </submittedName>
</protein>
<dbReference type="Proteomes" id="UP000826540">
    <property type="component" value="Chromosome"/>
</dbReference>
<dbReference type="Pfam" id="PF12770">
    <property type="entry name" value="CHAT"/>
    <property type="match status" value="1"/>
</dbReference>
<evidence type="ECO:0000313" key="3">
    <source>
        <dbReference type="Proteomes" id="UP000826540"/>
    </source>
</evidence>
<accession>A0ABX8WVS0</accession>